<sequence length="178" mass="19341">MVTDAEWERIRGNLRFGQVLRGTVANVPRPGAIGIFVDIGLGVGGFVDVLLLPKQVQRWPVEGTVTDFEVWWADSRQQVRLKPSDPHYLRDDFTDFIARVRPGWTSDIGQLVRDGGPVTEQELTSLLDRQAHHEGRNTTASQTVQAAAPTSPSTTGALCPAIGAGQPLAPGARRPPLT</sequence>
<dbReference type="Proteomes" id="UP001595990">
    <property type="component" value="Unassembled WGS sequence"/>
</dbReference>
<evidence type="ECO:0000313" key="4">
    <source>
        <dbReference type="Proteomes" id="UP001595990"/>
    </source>
</evidence>
<proteinExistence type="predicted"/>
<accession>A0ABV9BWX4</accession>
<evidence type="ECO:0000313" key="3">
    <source>
        <dbReference type="EMBL" id="MFC4518383.1"/>
    </source>
</evidence>
<comment type="caution">
    <text evidence="3">The sequence shown here is derived from an EMBL/GenBank/DDBJ whole genome shotgun (WGS) entry which is preliminary data.</text>
</comment>
<evidence type="ECO:0000256" key="1">
    <source>
        <dbReference type="SAM" id="MobiDB-lite"/>
    </source>
</evidence>
<gene>
    <name evidence="3" type="ORF">ACFPEN_36730</name>
</gene>
<feature type="compositionally biased region" description="Low complexity" evidence="1">
    <location>
        <begin position="146"/>
        <end position="155"/>
    </location>
</feature>
<dbReference type="InterPro" id="IPR003029">
    <property type="entry name" value="S1_domain"/>
</dbReference>
<keyword evidence="4" id="KW-1185">Reference proteome</keyword>
<dbReference type="PROSITE" id="PS50126">
    <property type="entry name" value="S1"/>
    <property type="match status" value="1"/>
</dbReference>
<feature type="region of interest" description="Disordered" evidence="1">
    <location>
        <begin position="132"/>
        <end position="178"/>
    </location>
</feature>
<evidence type="ECO:0000259" key="2">
    <source>
        <dbReference type="PROSITE" id="PS50126"/>
    </source>
</evidence>
<organism evidence="3 4">
    <name type="scientific">Streptomyces ehimensis</name>
    <dbReference type="NCBI Taxonomy" id="68195"/>
    <lineage>
        <taxon>Bacteria</taxon>
        <taxon>Bacillati</taxon>
        <taxon>Actinomycetota</taxon>
        <taxon>Actinomycetes</taxon>
        <taxon>Kitasatosporales</taxon>
        <taxon>Streptomycetaceae</taxon>
        <taxon>Streptomyces</taxon>
    </lineage>
</organism>
<name>A0ABV9BWX4_9ACTN</name>
<dbReference type="RefSeq" id="WP_411951725.1">
    <property type="nucleotide sequence ID" value="NZ_JBHSFS010000056.1"/>
</dbReference>
<protein>
    <recommendedName>
        <fullName evidence="2">S1 motif domain-containing protein</fullName>
    </recommendedName>
</protein>
<dbReference type="EMBL" id="JBHSFS010000056">
    <property type="protein sequence ID" value="MFC4518383.1"/>
    <property type="molecule type" value="Genomic_DNA"/>
</dbReference>
<feature type="domain" description="S1 motif" evidence="2">
    <location>
        <begin position="17"/>
        <end position="49"/>
    </location>
</feature>
<reference evidence="4" key="1">
    <citation type="journal article" date="2019" name="Int. J. Syst. Evol. Microbiol.">
        <title>The Global Catalogue of Microorganisms (GCM) 10K type strain sequencing project: providing services to taxonomists for standard genome sequencing and annotation.</title>
        <authorList>
            <consortium name="The Broad Institute Genomics Platform"/>
            <consortium name="The Broad Institute Genome Sequencing Center for Infectious Disease"/>
            <person name="Wu L."/>
            <person name="Ma J."/>
        </authorList>
    </citation>
    <scope>NUCLEOTIDE SEQUENCE [LARGE SCALE GENOMIC DNA]</scope>
    <source>
        <strain evidence="4">CECT 8064</strain>
    </source>
</reference>